<dbReference type="EMBL" id="JANUCT010000004">
    <property type="protein sequence ID" value="MCS3902660.1"/>
    <property type="molecule type" value="Genomic_DNA"/>
</dbReference>
<sequence length="144" mass="15820">MVDSLTLRLTLGSATVRDRICDYVVVELQSCGYEDITPALLGFLGGLDCGTNYASAIARNLNVSRQRVARMVSELCQAGYLQQDAADGRQKAILFTQEGEELMAEVRRILARLDKAIEKETGRQGLNATVESLERIAAVLEQKL</sequence>
<keyword evidence="1" id="KW-0238">DNA-binding</keyword>
<accession>A0AAE3HIW1</accession>
<proteinExistence type="predicted"/>
<reference evidence="1" key="1">
    <citation type="submission" date="2022-08" db="EMBL/GenBank/DDBJ databases">
        <title>Genomic Encyclopedia of Type Strains, Phase III (KMG-III): the genomes of soil and plant-associated and newly described type strains.</title>
        <authorList>
            <person name="Whitman W."/>
        </authorList>
    </citation>
    <scope>NUCLEOTIDE SEQUENCE</scope>
    <source>
        <strain evidence="1">HMT 1</strain>
    </source>
</reference>
<dbReference type="Gene3D" id="1.10.10.10">
    <property type="entry name" value="Winged helix-like DNA-binding domain superfamily/Winged helix DNA-binding domain"/>
    <property type="match status" value="1"/>
</dbReference>
<organism evidence="1 2">
    <name type="scientific">Methylohalomonas lacus</name>
    <dbReference type="NCBI Taxonomy" id="398773"/>
    <lineage>
        <taxon>Bacteria</taxon>
        <taxon>Pseudomonadati</taxon>
        <taxon>Pseudomonadota</taxon>
        <taxon>Gammaproteobacteria</taxon>
        <taxon>Methylohalomonadales</taxon>
        <taxon>Methylohalomonadaceae</taxon>
        <taxon>Methylohalomonas</taxon>
    </lineage>
</organism>
<dbReference type="Proteomes" id="UP001204445">
    <property type="component" value="Unassembled WGS sequence"/>
</dbReference>
<dbReference type="GO" id="GO:0003677">
    <property type="term" value="F:DNA binding"/>
    <property type="evidence" value="ECO:0007669"/>
    <property type="project" value="UniProtKB-KW"/>
</dbReference>
<dbReference type="AlphaFoldDB" id="A0AAE3HIW1"/>
<evidence type="ECO:0000313" key="1">
    <source>
        <dbReference type="EMBL" id="MCS3902660.1"/>
    </source>
</evidence>
<dbReference type="InterPro" id="IPR036388">
    <property type="entry name" value="WH-like_DNA-bd_sf"/>
</dbReference>
<dbReference type="InterPro" id="IPR036390">
    <property type="entry name" value="WH_DNA-bd_sf"/>
</dbReference>
<protein>
    <submittedName>
        <fullName evidence="1">DNA-binding MarR family transcriptional regulator</fullName>
    </submittedName>
</protein>
<gene>
    <name evidence="1" type="ORF">J2T55_000664</name>
</gene>
<name>A0AAE3HIW1_9GAMM</name>
<comment type="caution">
    <text evidence="1">The sequence shown here is derived from an EMBL/GenBank/DDBJ whole genome shotgun (WGS) entry which is preliminary data.</text>
</comment>
<dbReference type="SUPFAM" id="SSF46785">
    <property type="entry name" value="Winged helix' DNA-binding domain"/>
    <property type="match status" value="1"/>
</dbReference>
<keyword evidence="2" id="KW-1185">Reference proteome</keyword>
<dbReference type="GO" id="GO:0003700">
    <property type="term" value="F:DNA-binding transcription factor activity"/>
    <property type="evidence" value="ECO:0007669"/>
    <property type="project" value="InterPro"/>
</dbReference>
<dbReference type="RefSeq" id="WP_259054219.1">
    <property type="nucleotide sequence ID" value="NZ_JANUCT010000004.1"/>
</dbReference>
<evidence type="ECO:0000313" key="2">
    <source>
        <dbReference type="Proteomes" id="UP001204445"/>
    </source>
</evidence>